<dbReference type="EC" id="2.3.1.46" evidence="5"/>
<dbReference type="AlphaFoldDB" id="A0A6S7EGA4"/>
<dbReference type="RefSeq" id="WP_175209227.1">
    <property type="nucleotide sequence ID" value="NZ_CADILG010000040.1"/>
</dbReference>
<dbReference type="InterPro" id="IPR008220">
    <property type="entry name" value="HAT_MetX-like"/>
</dbReference>
<keyword evidence="6" id="KW-1185">Reference proteome</keyword>
<gene>
    <name evidence="5" type="primary">metXA_2</name>
    <name evidence="5" type="ORF">LMG26858_04541</name>
</gene>
<dbReference type="GO" id="GO:0004414">
    <property type="term" value="F:homoserine O-acetyltransferase activity"/>
    <property type="evidence" value="ECO:0007669"/>
    <property type="project" value="TreeGrafter"/>
</dbReference>
<dbReference type="GO" id="GO:0009086">
    <property type="term" value="P:methionine biosynthetic process"/>
    <property type="evidence" value="ECO:0007669"/>
    <property type="project" value="UniProtKB-KW"/>
</dbReference>
<name>A0A6S7EGA4_9BURK</name>
<dbReference type="InterPro" id="IPR000073">
    <property type="entry name" value="AB_hydrolase_1"/>
</dbReference>
<evidence type="ECO:0000256" key="1">
    <source>
        <dbReference type="ARBA" id="ARBA00022679"/>
    </source>
</evidence>
<feature type="domain" description="AB hydrolase-1" evidence="4">
    <location>
        <begin position="47"/>
        <end position="196"/>
    </location>
</feature>
<reference evidence="5 6" key="1">
    <citation type="submission" date="2020-04" db="EMBL/GenBank/DDBJ databases">
        <authorList>
            <person name="De Canck E."/>
        </authorList>
    </citation>
    <scope>NUCLEOTIDE SEQUENCE [LARGE SCALE GENOMIC DNA]</scope>
    <source>
        <strain evidence="5 6">LMG 26858</strain>
    </source>
</reference>
<keyword evidence="2" id="KW-0028">Amino-acid biosynthesis</keyword>
<dbReference type="Gene3D" id="3.40.50.1820">
    <property type="entry name" value="alpha/beta hydrolase"/>
    <property type="match status" value="1"/>
</dbReference>
<keyword evidence="1 5" id="KW-0808">Transferase</keyword>
<evidence type="ECO:0000256" key="3">
    <source>
        <dbReference type="ARBA" id="ARBA00023315"/>
    </source>
</evidence>
<keyword evidence="3 5" id="KW-0012">Acyltransferase</keyword>
<dbReference type="EMBL" id="CADILG010000040">
    <property type="protein sequence ID" value="CAB3907167.1"/>
    <property type="molecule type" value="Genomic_DNA"/>
</dbReference>
<dbReference type="GO" id="GO:0008899">
    <property type="term" value="F:homoserine O-succinyltransferase activity"/>
    <property type="evidence" value="ECO:0007669"/>
    <property type="project" value="UniProtKB-EC"/>
</dbReference>
<sequence length="333" mass="35232">MAAYLSADHAAGVTQFGGLRLDGGGTLAPAALAWARYGPAPGRARAVVLLLHGISGSHQALRPDQGDAHPDAGWASPWLGPGAALDTRDTCVLSPNALGSCFGSSGPDGALAGEFPDVSIADGVRLQGEWLRALGVERLDAVVGYSYGGYQAFQWAVAAPLPVGRVVVLASAPLGGGSMADAQRLRRIAAALDAGDEAAWNEWVELRCSTLRRYGYAQWLADKGEHKSESDLEQRLRADAQAWAARFSPWAMAALRSAACRYDARAALSGSSTPVRWLRCASDELFAPDDPGARAREPYPANIVQIGVDGRYGHLSPLLEGRLWNDHLQRALA</sequence>
<evidence type="ECO:0000256" key="2">
    <source>
        <dbReference type="ARBA" id="ARBA00023167"/>
    </source>
</evidence>
<dbReference type="PANTHER" id="PTHR32268">
    <property type="entry name" value="HOMOSERINE O-ACETYLTRANSFERASE"/>
    <property type="match status" value="1"/>
</dbReference>
<keyword evidence="2" id="KW-0486">Methionine biosynthesis</keyword>
<evidence type="ECO:0000313" key="6">
    <source>
        <dbReference type="Proteomes" id="UP000494117"/>
    </source>
</evidence>
<proteinExistence type="predicted"/>
<dbReference type="PANTHER" id="PTHR32268:SF11">
    <property type="entry name" value="HOMOSERINE O-ACETYLTRANSFERASE"/>
    <property type="match status" value="1"/>
</dbReference>
<dbReference type="InterPro" id="IPR029058">
    <property type="entry name" value="AB_hydrolase_fold"/>
</dbReference>
<dbReference type="SUPFAM" id="SSF53474">
    <property type="entry name" value="alpha/beta-Hydrolases"/>
    <property type="match status" value="1"/>
</dbReference>
<evidence type="ECO:0000259" key="4">
    <source>
        <dbReference type="Pfam" id="PF00561"/>
    </source>
</evidence>
<organism evidence="5 6">
    <name type="scientific">Achromobacter anxifer</name>
    <dbReference type="NCBI Taxonomy" id="1287737"/>
    <lineage>
        <taxon>Bacteria</taxon>
        <taxon>Pseudomonadati</taxon>
        <taxon>Pseudomonadota</taxon>
        <taxon>Betaproteobacteria</taxon>
        <taxon>Burkholderiales</taxon>
        <taxon>Alcaligenaceae</taxon>
        <taxon>Achromobacter</taxon>
    </lineage>
</organism>
<evidence type="ECO:0000313" key="5">
    <source>
        <dbReference type="EMBL" id="CAB3907167.1"/>
    </source>
</evidence>
<dbReference type="GO" id="GO:0009092">
    <property type="term" value="P:homoserine metabolic process"/>
    <property type="evidence" value="ECO:0007669"/>
    <property type="project" value="TreeGrafter"/>
</dbReference>
<protein>
    <submittedName>
        <fullName evidence="5">Homoserine O-acetyltransferase</fullName>
        <ecNumber evidence="5">2.3.1.46</ecNumber>
    </submittedName>
</protein>
<dbReference type="Proteomes" id="UP000494117">
    <property type="component" value="Unassembled WGS sequence"/>
</dbReference>
<dbReference type="Pfam" id="PF00561">
    <property type="entry name" value="Abhydrolase_1"/>
    <property type="match status" value="1"/>
</dbReference>
<accession>A0A6S7EGA4</accession>